<dbReference type="PRINTS" id="PR01021">
    <property type="entry name" value="OMPADOMAIN"/>
</dbReference>
<dbReference type="eggNOG" id="COG1538">
    <property type="taxonomic scope" value="Bacteria"/>
</dbReference>
<dbReference type="Pfam" id="PF00691">
    <property type="entry name" value="OmpA"/>
    <property type="match status" value="1"/>
</dbReference>
<gene>
    <name evidence="11" type="ORF">EP13_04910</name>
</gene>
<dbReference type="SUPFAM" id="SSF56954">
    <property type="entry name" value="Outer membrane efflux proteins (OEP)"/>
    <property type="match status" value="1"/>
</dbReference>
<organism evidence="11 12">
    <name type="scientific">Alteromonas australica</name>
    <dbReference type="NCBI Taxonomy" id="589873"/>
    <lineage>
        <taxon>Bacteria</taxon>
        <taxon>Pseudomonadati</taxon>
        <taxon>Pseudomonadota</taxon>
        <taxon>Gammaproteobacteria</taxon>
        <taxon>Alteromonadales</taxon>
        <taxon>Alteromonadaceae</taxon>
        <taxon>Alteromonas/Salinimonas group</taxon>
        <taxon>Alteromonas</taxon>
    </lineage>
</organism>
<dbReference type="InterPro" id="IPR003423">
    <property type="entry name" value="OMP_efflux"/>
</dbReference>
<dbReference type="KEGG" id="aal:EP13_04910"/>
<dbReference type="GO" id="GO:0015562">
    <property type="term" value="F:efflux transmembrane transporter activity"/>
    <property type="evidence" value="ECO:0007669"/>
    <property type="project" value="InterPro"/>
</dbReference>
<sequence>MRSFMSSIRKVVLGAGFIFYCGVADAQQYAVDTTTTEATLKDYIQKVVNANPEVQASFRQLQLAISDVDIARSGYRPSVDIAASSAYTTRNYGLDQEYVGHTAEISVTQMLYDGFLTSSQVKRFKQAQVVRYFELLGEVEQKSLETALAYMDVQLFRELLSLAEQNLITHVDVFKQIEESVEAGVGRRADLEQISGRLSLAESNVLTELSNLHDVTARFLRLVGEKPVEQLASVSIDGYAMEDLSSDIEQTLLNAYQTNPSFNAAIYNIDAQKFAVDSAKSRYHPLVNLTASYGAQTRDEAALNNTISEANIGVNVTYNLYNGGADRAAIRQALSQVDLARDLRDKACIDMRQTIQIAKNDIENVSEQLPSLNAHRLSSSRVKSAYMDQFTIGERSLLDLLDSENEYYESSRAYVEAQFTLEKAKVRLLAAKGKLAQSLGVTKDGVPDVMEMAEQEIQYDPAHVCPAVRTSLVDDRNILKRDSDLDGIIDLWDDCVNSSPGALVDDFGCEASQPAPSAADYTLEDAEVVETFKVNIEFASNSSEILPNYQDALTSVIDALEADEHTGVIIHGHASLDGDAAYNQKLSEARANAVATMLMQMTDIDNRRITAVGYGETRPLLNEESDTANARNRRIEAAIIQLPVASSFN</sequence>
<dbReference type="CDD" id="cd07185">
    <property type="entry name" value="OmpA_C-like"/>
    <property type="match status" value="1"/>
</dbReference>
<name>A0A075NX50_9ALTE</name>
<keyword evidence="4" id="KW-1134">Transmembrane beta strand</keyword>
<keyword evidence="12" id="KW-1185">Reference proteome</keyword>
<evidence type="ECO:0000256" key="5">
    <source>
        <dbReference type="ARBA" id="ARBA00022692"/>
    </source>
</evidence>
<feature type="domain" description="OmpA-like" evidence="10">
    <location>
        <begin position="525"/>
        <end position="643"/>
    </location>
</feature>
<reference evidence="11 12" key="1">
    <citation type="submission" date="2014-06" db="EMBL/GenBank/DDBJ databases">
        <title>Genomes of Alteromonas australica, a world apart.</title>
        <authorList>
            <person name="Gonzaga A."/>
            <person name="Lopez-Perez M."/>
            <person name="Rodriguez-Valera F."/>
        </authorList>
    </citation>
    <scope>NUCLEOTIDE SEQUENCE [LARGE SCALE GENOMIC DNA]</scope>
    <source>
        <strain evidence="11 12">H 17</strain>
    </source>
</reference>
<dbReference type="GO" id="GO:0015288">
    <property type="term" value="F:porin activity"/>
    <property type="evidence" value="ECO:0007669"/>
    <property type="project" value="TreeGrafter"/>
</dbReference>
<dbReference type="PANTHER" id="PTHR30026:SF22">
    <property type="entry name" value="OUTER MEMBRANE EFFLUX PROTEIN"/>
    <property type="match status" value="1"/>
</dbReference>
<comment type="subcellular location">
    <subcellularLocation>
        <location evidence="1">Cell outer membrane</location>
    </subcellularLocation>
</comment>
<dbReference type="Gene3D" id="1.20.1600.10">
    <property type="entry name" value="Outer membrane efflux proteins (OEP)"/>
    <property type="match status" value="1"/>
</dbReference>
<evidence type="ECO:0000256" key="1">
    <source>
        <dbReference type="ARBA" id="ARBA00004442"/>
    </source>
</evidence>
<dbReference type="InterPro" id="IPR010130">
    <property type="entry name" value="T1SS_OMP_TolC"/>
</dbReference>
<dbReference type="PROSITE" id="PS51123">
    <property type="entry name" value="OMPA_2"/>
    <property type="match status" value="1"/>
</dbReference>
<keyword evidence="9" id="KW-0732">Signal</keyword>
<dbReference type="Pfam" id="PF02321">
    <property type="entry name" value="OEP"/>
    <property type="match status" value="2"/>
</dbReference>
<protein>
    <submittedName>
        <fullName evidence="11">Channel protein TolC</fullName>
    </submittedName>
</protein>
<dbReference type="EMBL" id="CP008849">
    <property type="protein sequence ID" value="AIF98091.1"/>
    <property type="molecule type" value="Genomic_DNA"/>
</dbReference>
<dbReference type="Proteomes" id="UP000056090">
    <property type="component" value="Chromosome"/>
</dbReference>
<keyword evidence="6 8" id="KW-0472">Membrane</keyword>
<keyword evidence="5" id="KW-0812">Transmembrane</keyword>
<dbReference type="SUPFAM" id="SSF103088">
    <property type="entry name" value="OmpA-like"/>
    <property type="match status" value="1"/>
</dbReference>
<evidence type="ECO:0000256" key="8">
    <source>
        <dbReference type="PROSITE-ProRule" id="PRU00473"/>
    </source>
</evidence>
<evidence type="ECO:0000256" key="3">
    <source>
        <dbReference type="ARBA" id="ARBA00022448"/>
    </source>
</evidence>
<evidence type="ECO:0000313" key="11">
    <source>
        <dbReference type="EMBL" id="AIF98091.1"/>
    </source>
</evidence>
<dbReference type="eggNOG" id="COG2885">
    <property type="taxonomic scope" value="Bacteria"/>
</dbReference>
<dbReference type="InterPro" id="IPR006665">
    <property type="entry name" value="OmpA-like"/>
</dbReference>
<feature type="signal peptide" evidence="9">
    <location>
        <begin position="1"/>
        <end position="26"/>
    </location>
</feature>
<dbReference type="InterPro" id="IPR006664">
    <property type="entry name" value="OMP_bac"/>
</dbReference>
<evidence type="ECO:0000256" key="7">
    <source>
        <dbReference type="ARBA" id="ARBA00023237"/>
    </source>
</evidence>
<dbReference type="NCBIfam" id="TIGR01844">
    <property type="entry name" value="type_I_sec_TolC"/>
    <property type="match status" value="1"/>
</dbReference>
<dbReference type="AlphaFoldDB" id="A0A075NX50"/>
<evidence type="ECO:0000256" key="4">
    <source>
        <dbReference type="ARBA" id="ARBA00022452"/>
    </source>
</evidence>
<dbReference type="InterPro" id="IPR036737">
    <property type="entry name" value="OmpA-like_sf"/>
</dbReference>
<dbReference type="GO" id="GO:0009279">
    <property type="term" value="C:cell outer membrane"/>
    <property type="evidence" value="ECO:0007669"/>
    <property type="project" value="UniProtKB-SubCell"/>
</dbReference>
<dbReference type="Gene3D" id="3.30.1330.60">
    <property type="entry name" value="OmpA-like domain"/>
    <property type="match status" value="1"/>
</dbReference>
<accession>A0A075NX50</accession>
<proteinExistence type="inferred from homology"/>
<keyword evidence="3" id="KW-0813">Transport</keyword>
<evidence type="ECO:0000256" key="9">
    <source>
        <dbReference type="SAM" id="SignalP"/>
    </source>
</evidence>
<feature type="chain" id="PRO_5001707917" evidence="9">
    <location>
        <begin position="27"/>
        <end position="649"/>
    </location>
</feature>
<dbReference type="GO" id="GO:1990281">
    <property type="term" value="C:efflux pump complex"/>
    <property type="evidence" value="ECO:0007669"/>
    <property type="project" value="TreeGrafter"/>
</dbReference>
<evidence type="ECO:0000313" key="12">
    <source>
        <dbReference type="Proteomes" id="UP000056090"/>
    </source>
</evidence>
<dbReference type="PANTHER" id="PTHR30026">
    <property type="entry name" value="OUTER MEMBRANE PROTEIN TOLC"/>
    <property type="match status" value="1"/>
</dbReference>
<evidence type="ECO:0000259" key="10">
    <source>
        <dbReference type="PROSITE" id="PS51123"/>
    </source>
</evidence>
<keyword evidence="7" id="KW-0998">Cell outer membrane</keyword>
<dbReference type="InterPro" id="IPR051906">
    <property type="entry name" value="TolC-like"/>
</dbReference>
<evidence type="ECO:0000256" key="6">
    <source>
        <dbReference type="ARBA" id="ARBA00023136"/>
    </source>
</evidence>
<comment type="similarity">
    <text evidence="2">Belongs to the outer membrane factor (OMF) (TC 1.B.17) family.</text>
</comment>
<evidence type="ECO:0000256" key="2">
    <source>
        <dbReference type="ARBA" id="ARBA00007613"/>
    </source>
</evidence>